<name>A0A9J2Q1M3_ASCLU</name>
<evidence type="ECO:0000256" key="1">
    <source>
        <dbReference type="SAM" id="MobiDB-lite"/>
    </source>
</evidence>
<reference evidence="3" key="1">
    <citation type="submission" date="2023-03" db="UniProtKB">
        <authorList>
            <consortium name="WormBaseParasite"/>
        </authorList>
    </citation>
    <scope>IDENTIFICATION</scope>
</reference>
<dbReference type="WBParaSite" id="ALUE_0001538001-mRNA-1">
    <property type="protein sequence ID" value="ALUE_0001538001-mRNA-1"/>
    <property type="gene ID" value="ALUE_0001538001"/>
</dbReference>
<sequence length="610" mass="68996">MPKVRGCKFTMQRNDRIRLSNGESIEAICEKNAGCNFQPESKTHGNVAINADDALPDPEIKDKQAADDSTMDITAQIERIKNTIQKAANETTIYDPSYNDTQRRSQPSDIIADASEVTYEFTETTTSEQRAQSTGIAVTPETNAEPSSNNNNRKALLNYFRKYNGSSTNAATCGRAINTDTFKTFLSGAALEQNFFSSRMLTDVTNTSEVRTKRNSHHDPLLSSINDNSNPFARFSPQPYNSKLRSWCNQKQHSSQTDKHSNLFTSTAVNRNERRGENSLKEGNEKTPSENPSHKTVRPIVHHFCTTTEPTILTENSLQIPAKRALQHYTTGDRPIKANKQLSAFTRYMMEKRKTMKAMENFETNEKNTFPSEDTTFLHKPEISPSNRKINVCETRNKNITKSDGEGSSNMNEMNITEDASFLEKDLRTIRTCPVCNVPMLGVVSHYRRIHGVWDSKDRRRYLLRERIRIIRGKISRNYLKSKLTSYGVASDSTINAISEILDECGISVEEGGSKRIDELKLKNEESKVNLKNGPVTSGVSRKVKHKLQSNGRQTRRTSCESWRNLSKKCEEGNKDINKQVDDIAKQSICNDFSLQSMWISVDDIADKLP</sequence>
<keyword evidence="2" id="KW-1185">Reference proteome</keyword>
<evidence type="ECO:0000313" key="3">
    <source>
        <dbReference type="WBParaSite" id="ALUE_0001538001-mRNA-1"/>
    </source>
</evidence>
<feature type="region of interest" description="Disordered" evidence="1">
    <location>
        <begin position="123"/>
        <end position="152"/>
    </location>
</feature>
<evidence type="ECO:0000313" key="2">
    <source>
        <dbReference type="Proteomes" id="UP000036681"/>
    </source>
</evidence>
<proteinExistence type="predicted"/>
<organism evidence="2 3">
    <name type="scientific">Ascaris lumbricoides</name>
    <name type="common">Giant roundworm</name>
    <dbReference type="NCBI Taxonomy" id="6252"/>
    <lineage>
        <taxon>Eukaryota</taxon>
        <taxon>Metazoa</taxon>
        <taxon>Ecdysozoa</taxon>
        <taxon>Nematoda</taxon>
        <taxon>Chromadorea</taxon>
        <taxon>Rhabditida</taxon>
        <taxon>Spirurina</taxon>
        <taxon>Ascaridomorpha</taxon>
        <taxon>Ascaridoidea</taxon>
        <taxon>Ascarididae</taxon>
        <taxon>Ascaris</taxon>
    </lineage>
</organism>
<feature type="compositionally biased region" description="Polar residues" evidence="1">
    <location>
        <begin position="238"/>
        <end position="255"/>
    </location>
</feature>
<dbReference type="AlphaFoldDB" id="A0A9J2Q1M3"/>
<feature type="region of interest" description="Disordered" evidence="1">
    <location>
        <begin position="207"/>
        <end position="295"/>
    </location>
</feature>
<feature type="compositionally biased region" description="Basic and acidic residues" evidence="1">
    <location>
        <begin position="271"/>
        <end position="288"/>
    </location>
</feature>
<dbReference type="Proteomes" id="UP000036681">
    <property type="component" value="Unplaced"/>
</dbReference>
<protein>
    <submittedName>
        <fullName evidence="3">Uncharacterized protein</fullName>
    </submittedName>
</protein>
<accession>A0A9J2Q1M3</accession>